<comment type="caution">
    <text evidence="1">The sequence shown here is derived from an EMBL/GenBank/DDBJ whole genome shotgun (WGS) entry which is preliminary data.</text>
</comment>
<evidence type="ECO:0000313" key="1">
    <source>
        <dbReference type="EMBL" id="KAG8177071.1"/>
    </source>
</evidence>
<keyword evidence="2" id="KW-1185">Reference proteome</keyword>
<accession>A0AAV6TZX2</accession>
<sequence length="267" mass="30219">MGASLVNLHTTDDPDQRLLNSTNQVKAYIRRKIKMTCDGIGLQDAHKVPTASEWVLEGTKLISGQAFINEIQVRTGTLFSREGAARGRNISNQCSRGCSQPETLNHVLQNCYASDKLRIIRHDRLVEYIHRGAQQRKFSLHMEPEFSLPVGKLKPDLVLYKDDRAIVVDAQVINNQYPLEKASQEKIKKYTPLIKHQLKDTKATILSFTINWRGVICKSSADSLVKKGVIAKRDLKILAVRTLEGRVARHRVHQKMMTSKRVKKGEG</sequence>
<proteinExistence type="predicted"/>
<evidence type="ECO:0000313" key="2">
    <source>
        <dbReference type="Proteomes" id="UP000827092"/>
    </source>
</evidence>
<evidence type="ECO:0008006" key="3">
    <source>
        <dbReference type="Google" id="ProtNLM"/>
    </source>
</evidence>
<reference evidence="1 2" key="1">
    <citation type="journal article" date="2022" name="Nat. Ecol. Evol.">
        <title>A masculinizing supergene underlies an exaggerated male reproductive morph in a spider.</title>
        <authorList>
            <person name="Hendrickx F."/>
            <person name="De Corte Z."/>
            <person name="Sonet G."/>
            <person name="Van Belleghem S.M."/>
            <person name="Kostlbacher S."/>
            <person name="Vangestel C."/>
        </authorList>
    </citation>
    <scope>NUCLEOTIDE SEQUENCE [LARGE SCALE GENOMIC DNA]</scope>
    <source>
        <strain evidence="1">W744_W776</strain>
    </source>
</reference>
<dbReference type="EMBL" id="JAFNEN010000822">
    <property type="protein sequence ID" value="KAG8177071.1"/>
    <property type="molecule type" value="Genomic_DNA"/>
</dbReference>
<dbReference type="AlphaFoldDB" id="A0AAV6TZX2"/>
<gene>
    <name evidence="1" type="ORF">JTE90_015723</name>
</gene>
<dbReference type="Proteomes" id="UP000827092">
    <property type="component" value="Unassembled WGS sequence"/>
</dbReference>
<protein>
    <recommendedName>
        <fullName evidence="3">Reverse transcriptase</fullName>
    </recommendedName>
</protein>
<name>A0AAV6TZX2_9ARAC</name>
<organism evidence="1 2">
    <name type="scientific">Oedothorax gibbosus</name>
    <dbReference type="NCBI Taxonomy" id="931172"/>
    <lineage>
        <taxon>Eukaryota</taxon>
        <taxon>Metazoa</taxon>
        <taxon>Ecdysozoa</taxon>
        <taxon>Arthropoda</taxon>
        <taxon>Chelicerata</taxon>
        <taxon>Arachnida</taxon>
        <taxon>Araneae</taxon>
        <taxon>Araneomorphae</taxon>
        <taxon>Entelegynae</taxon>
        <taxon>Araneoidea</taxon>
        <taxon>Linyphiidae</taxon>
        <taxon>Erigoninae</taxon>
        <taxon>Oedothorax</taxon>
    </lineage>
</organism>